<dbReference type="InterPro" id="IPR016181">
    <property type="entry name" value="Acyl_CoA_acyltransferase"/>
</dbReference>
<dbReference type="CDD" id="cd04301">
    <property type="entry name" value="NAT_SF"/>
    <property type="match status" value="1"/>
</dbReference>
<dbReference type="AlphaFoldDB" id="A0A8J8BFA1"/>
<comment type="caution">
    <text evidence="4">The sequence shown here is derived from an EMBL/GenBank/DDBJ whole genome shotgun (WGS) entry which is preliminary data.</text>
</comment>
<evidence type="ECO:0000259" key="3">
    <source>
        <dbReference type="PROSITE" id="PS51186"/>
    </source>
</evidence>
<dbReference type="InterPro" id="IPR050832">
    <property type="entry name" value="Bact_Acetyltransf"/>
</dbReference>
<dbReference type="SUPFAM" id="SSF55729">
    <property type="entry name" value="Acyl-CoA N-acyltransferases (Nat)"/>
    <property type="match status" value="1"/>
</dbReference>
<keyword evidence="5" id="KW-1185">Reference proteome</keyword>
<dbReference type="Proteomes" id="UP000677913">
    <property type="component" value="Unassembled WGS sequence"/>
</dbReference>
<reference evidence="4" key="1">
    <citation type="submission" date="2021-04" db="EMBL/GenBank/DDBJ databases">
        <title>Genome based classification of Actinospica acidithermotolerans sp. nov., an actinobacterium isolated from an Indonesian hot spring.</title>
        <authorList>
            <person name="Kusuma A.B."/>
            <person name="Putra K.E."/>
            <person name="Nafisah S."/>
            <person name="Loh J."/>
            <person name="Nouioui I."/>
            <person name="Goodfellow M."/>
        </authorList>
    </citation>
    <scope>NUCLEOTIDE SEQUENCE</scope>
    <source>
        <strain evidence="4">DSM 45618</strain>
    </source>
</reference>
<evidence type="ECO:0000256" key="1">
    <source>
        <dbReference type="ARBA" id="ARBA00022679"/>
    </source>
</evidence>
<gene>
    <name evidence="4" type="ORF">KGA66_23220</name>
</gene>
<evidence type="ECO:0000313" key="4">
    <source>
        <dbReference type="EMBL" id="MBS2965976.1"/>
    </source>
</evidence>
<dbReference type="PROSITE" id="PS51186">
    <property type="entry name" value="GNAT"/>
    <property type="match status" value="1"/>
</dbReference>
<proteinExistence type="predicted"/>
<feature type="domain" description="N-acetyltransferase" evidence="3">
    <location>
        <begin position="7"/>
        <end position="161"/>
    </location>
</feature>
<dbReference type="InterPro" id="IPR000182">
    <property type="entry name" value="GNAT_dom"/>
</dbReference>
<dbReference type="RefSeq" id="WP_211470601.1">
    <property type="nucleotide sequence ID" value="NZ_JAGSXH010000112.1"/>
</dbReference>
<dbReference type="Pfam" id="PF00583">
    <property type="entry name" value="Acetyltransf_1"/>
    <property type="match status" value="1"/>
</dbReference>
<dbReference type="EMBL" id="JAGSXH010000112">
    <property type="protein sequence ID" value="MBS2965976.1"/>
    <property type="molecule type" value="Genomic_DNA"/>
</dbReference>
<dbReference type="PANTHER" id="PTHR43877:SF1">
    <property type="entry name" value="ACETYLTRANSFERASE"/>
    <property type="match status" value="1"/>
</dbReference>
<evidence type="ECO:0000313" key="5">
    <source>
        <dbReference type="Proteomes" id="UP000677913"/>
    </source>
</evidence>
<accession>A0A8J8BFA1</accession>
<dbReference type="Gene3D" id="3.40.630.30">
    <property type="match status" value="1"/>
</dbReference>
<dbReference type="PANTHER" id="PTHR43877">
    <property type="entry name" value="AMINOALKYLPHOSPHONATE N-ACETYLTRANSFERASE-RELATED-RELATED"/>
    <property type="match status" value="1"/>
</dbReference>
<organism evidence="4 5">
    <name type="scientific">Actinocrinis puniceicyclus</name>
    <dbReference type="NCBI Taxonomy" id="977794"/>
    <lineage>
        <taxon>Bacteria</taxon>
        <taxon>Bacillati</taxon>
        <taxon>Actinomycetota</taxon>
        <taxon>Actinomycetes</taxon>
        <taxon>Catenulisporales</taxon>
        <taxon>Actinospicaceae</taxon>
        <taxon>Actinocrinis</taxon>
    </lineage>
</organism>
<name>A0A8J8BFA1_9ACTN</name>
<protein>
    <submittedName>
        <fullName evidence="4">GNAT family N-acetyltransferase</fullName>
    </submittedName>
</protein>
<evidence type="ECO:0000256" key="2">
    <source>
        <dbReference type="ARBA" id="ARBA00023315"/>
    </source>
</evidence>
<sequence>MAKNRSVILSPMPEEEFGPYLENGIREYARQKTISGEWSEYEALRLSEADHERLLPDGLKTPDQHLFVVRDATCGEPVATLWIALRPKGALVEGYIYDIEVHERWRGQGYGRATMLAGIEKARALGAQTVGLHVFGHNAPARALYRSLGFVETNVSMSLDL</sequence>
<keyword evidence="1" id="KW-0808">Transferase</keyword>
<dbReference type="GO" id="GO:0016747">
    <property type="term" value="F:acyltransferase activity, transferring groups other than amino-acyl groups"/>
    <property type="evidence" value="ECO:0007669"/>
    <property type="project" value="InterPro"/>
</dbReference>
<keyword evidence="2" id="KW-0012">Acyltransferase</keyword>